<dbReference type="EMBL" id="QQZY01000001">
    <property type="protein sequence ID" value="RDI75762.1"/>
    <property type="molecule type" value="Genomic_DNA"/>
</dbReference>
<dbReference type="AlphaFoldDB" id="A0A7M2Z1S7"/>
<evidence type="ECO:0000313" key="1">
    <source>
        <dbReference type="EMBL" id="RDI75762.1"/>
    </source>
</evidence>
<evidence type="ECO:0000313" key="2">
    <source>
        <dbReference type="Proteomes" id="UP000254134"/>
    </source>
</evidence>
<accession>A0A7M2Z1S7</accession>
<sequence>MRHARLLLLLANLALAAAWLGKFYPKSHTWSDGH</sequence>
<dbReference type="Proteomes" id="UP000254134">
    <property type="component" value="Unassembled WGS sequence"/>
</dbReference>
<proteinExistence type="predicted"/>
<reference evidence="2" key="2">
    <citation type="journal article" date="2019" name="MicrobiologyOpen">
        <title>High-quality draft genome sequence of Gaiella occulta isolated from a 150 meter deep mineral water borehole and comparison with the genome sequences of other deep-branching lineages of the phylum Actinobacteria.</title>
        <authorList>
            <person name="Severino R."/>
            <person name="Froufe H.J.C."/>
            <person name="Barroso C."/>
            <person name="Albuquerque L."/>
            <person name="Lobo-da-Cunha A."/>
            <person name="da Costa M.S."/>
            <person name="Egas C."/>
        </authorList>
    </citation>
    <scope>NUCLEOTIDE SEQUENCE [LARGE SCALE GENOMIC DNA]</scope>
    <source>
        <strain evidence="2">F2-233</strain>
    </source>
</reference>
<reference evidence="1 2" key="1">
    <citation type="submission" date="2018-07" db="EMBL/GenBank/DDBJ databases">
        <title>High-quality-draft genome sequence of Gaiella occulta.</title>
        <authorList>
            <person name="Severino R."/>
            <person name="Froufe H.J.C."/>
            <person name="Rainey F.A."/>
            <person name="Barroso C."/>
            <person name="Albuquerque L."/>
            <person name="Lobo-Da-Cunha A."/>
            <person name="Da Costa M.S."/>
            <person name="Egas C."/>
        </authorList>
    </citation>
    <scope>NUCLEOTIDE SEQUENCE [LARGE SCALE GENOMIC DNA]</scope>
    <source>
        <strain evidence="1 2">F2-233</strain>
    </source>
</reference>
<gene>
    <name evidence="1" type="ORF">Gocc_0181</name>
</gene>
<organism evidence="1 2">
    <name type="scientific">Gaiella occulta</name>
    <dbReference type="NCBI Taxonomy" id="1002870"/>
    <lineage>
        <taxon>Bacteria</taxon>
        <taxon>Bacillati</taxon>
        <taxon>Actinomycetota</taxon>
        <taxon>Thermoleophilia</taxon>
        <taxon>Gaiellales</taxon>
        <taxon>Gaiellaceae</taxon>
        <taxon>Gaiella</taxon>
    </lineage>
</organism>
<keyword evidence="2" id="KW-1185">Reference proteome</keyword>
<comment type="caution">
    <text evidence="1">The sequence shown here is derived from an EMBL/GenBank/DDBJ whole genome shotgun (WGS) entry which is preliminary data.</text>
</comment>
<name>A0A7M2Z1S7_9ACTN</name>
<protein>
    <submittedName>
        <fullName evidence="1">Uncharacterized protein</fullName>
    </submittedName>
</protein>